<accession>A0A7S0ZE64</accession>
<feature type="domain" description="SP-RING-type" evidence="5">
    <location>
        <begin position="492"/>
        <end position="577"/>
    </location>
</feature>
<dbReference type="GO" id="GO:0061665">
    <property type="term" value="F:SUMO ligase activity"/>
    <property type="evidence" value="ECO:0007669"/>
    <property type="project" value="TreeGrafter"/>
</dbReference>
<proteinExistence type="predicted"/>
<dbReference type="InterPro" id="IPR013083">
    <property type="entry name" value="Znf_RING/FYVE/PHD"/>
</dbReference>
<dbReference type="Gene3D" id="3.30.40.10">
    <property type="entry name" value="Zinc/RING finger domain, C3HC4 (zinc finger)"/>
    <property type="match status" value="1"/>
</dbReference>
<name>A0A7S0ZE64_9RHOD</name>
<keyword evidence="1" id="KW-0479">Metal-binding</keyword>
<gene>
    <name evidence="6" type="ORF">TOLI1172_LOCUS3408</name>
</gene>
<evidence type="ECO:0000259" key="5">
    <source>
        <dbReference type="PROSITE" id="PS51044"/>
    </source>
</evidence>
<keyword evidence="3" id="KW-0862">Zinc</keyword>
<reference evidence="6" key="1">
    <citation type="submission" date="2021-01" db="EMBL/GenBank/DDBJ databases">
        <authorList>
            <person name="Corre E."/>
            <person name="Pelletier E."/>
            <person name="Niang G."/>
            <person name="Scheremetjew M."/>
            <person name="Finn R."/>
            <person name="Kale V."/>
            <person name="Holt S."/>
            <person name="Cochrane G."/>
            <person name="Meng A."/>
            <person name="Brown T."/>
            <person name="Cohen L."/>
        </authorList>
    </citation>
    <scope>NUCLEOTIDE SEQUENCE</scope>
    <source>
        <strain evidence="6">CCMP3278</strain>
    </source>
</reference>
<dbReference type="PANTHER" id="PTHR10782">
    <property type="entry name" value="ZINC FINGER MIZ DOMAIN-CONTAINING PROTEIN"/>
    <property type="match status" value="1"/>
</dbReference>
<dbReference type="PROSITE" id="PS51044">
    <property type="entry name" value="ZF_SP_RING"/>
    <property type="match status" value="1"/>
</dbReference>
<sequence length="678" mass="76242">MDTEQTFTHGSIITNGTTGAAATTSSSSPFQGLVKLSLAFNCSTLEALNFIRIIEQMDSEVIGLLYARFGPNQPHFQTLPDTQKRALWDKRTATNFLGLTQPQMIEFLSNLVNYEPKPERCNLFPLLPCLLATQVSQLEWFLHGNCRDSVKAKKIERVHLALNTYTKQRLLDIVMETRASTVTMLPKRMMRGTPFKNALDHFGLAATQNGARIQPEQEPARQNPFGNIMTPEQANSARAAGIVDTAFQRHLQSEFPSFRNCSNGNHAGGGQHLVLKSTLSQALTIPAPLINIEEWLQDDLFDFTLLSDVKPRVVSLYEIAKLPHSGNAPTVRSCFRSPGEQFRVMLGCIKLRPWLVRSGRFTSECFHPYYPFTYVQVNKSYEIVNDSSLRNQSSSMKNARWFDISRLLYRDQSRTNEVDIMRMTKPLGTASKNDIFVIFLFKACRKSTETLRVKLVAEAETNVKLVFDQITKKKSSSAIESEIGYVRHMLTTADEVTTDSLQLSLRCPVSQSRIKVPVRGKKCKHIQCFDLGTFIDFSACTRSKADTCPVCGVKKNVDVRDLVYSPLVQSLLEKYPDLYDVYLLPDGSSSENPPSRQDNVVLQVESVDGVQPAEDIATPKSDRKRNHLVSEIVDLTIDEPDLDISFQNIVNSTKKRRTHQENPASSSKNASIIIEIDD</sequence>
<evidence type="ECO:0000256" key="4">
    <source>
        <dbReference type="PROSITE-ProRule" id="PRU00452"/>
    </source>
</evidence>
<evidence type="ECO:0000256" key="1">
    <source>
        <dbReference type="ARBA" id="ARBA00022723"/>
    </source>
</evidence>
<protein>
    <recommendedName>
        <fullName evidence="5">SP-RING-type domain-containing protein</fullName>
    </recommendedName>
</protein>
<dbReference type="InterPro" id="IPR004181">
    <property type="entry name" value="Znf_MIZ"/>
</dbReference>
<keyword evidence="2 4" id="KW-0863">Zinc-finger</keyword>
<dbReference type="GO" id="GO:0008270">
    <property type="term" value="F:zinc ion binding"/>
    <property type="evidence" value="ECO:0007669"/>
    <property type="project" value="UniProtKB-KW"/>
</dbReference>
<evidence type="ECO:0000256" key="3">
    <source>
        <dbReference type="ARBA" id="ARBA00022833"/>
    </source>
</evidence>
<organism evidence="6">
    <name type="scientific">Timspurckia oligopyrenoides</name>
    <dbReference type="NCBI Taxonomy" id="708627"/>
    <lineage>
        <taxon>Eukaryota</taxon>
        <taxon>Rhodophyta</taxon>
        <taxon>Bangiophyceae</taxon>
        <taxon>Porphyridiales</taxon>
        <taxon>Porphyridiaceae</taxon>
        <taxon>Timspurckia</taxon>
    </lineage>
</organism>
<dbReference type="Pfam" id="PF02891">
    <property type="entry name" value="zf-MIZ"/>
    <property type="match status" value="1"/>
</dbReference>
<dbReference type="CDD" id="cd16650">
    <property type="entry name" value="SP-RING_PIAS-like"/>
    <property type="match status" value="1"/>
</dbReference>
<dbReference type="PANTHER" id="PTHR10782:SF4">
    <property type="entry name" value="TONALLI, ISOFORM E"/>
    <property type="match status" value="1"/>
</dbReference>
<evidence type="ECO:0000313" key="6">
    <source>
        <dbReference type="EMBL" id="CAD8819019.1"/>
    </source>
</evidence>
<evidence type="ECO:0000256" key="2">
    <source>
        <dbReference type="ARBA" id="ARBA00022771"/>
    </source>
</evidence>
<dbReference type="GO" id="GO:0000785">
    <property type="term" value="C:chromatin"/>
    <property type="evidence" value="ECO:0007669"/>
    <property type="project" value="TreeGrafter"/>
</dbReference>
<dbReference type="GO" id="GO:0016925">
    <property type="term" value="P:protein sumoylation"/>
    <property type="evidence" value="ECO:0007669"/>
    <property type="project" value="TreeGrafter"/>
</dbReference>
<dbReference type="AlphaFoldDB" id="A0A7S0ZE64"/>
<dbReference type="EMBL" id="HBFP01004784">
    <property type="protein sequence ID" value="CAD8819019.1"/>
    <property type="molecule type" value="Transcribed_RNA"/>
</dbReference>